<name>A0A2H3CL49_9AGAR</name>
<dbReference type="AlphaFoldDB" id="A0A2H3CL49"/>
<evidence type="ECO:0000256" key="1">
    <source>
        <dbReference type="SAM" id="SignalP"/>
    </source>
</evidence>
<evidence type="ECO:0000313" key="3">
    <source>
        <dbReference type="Proteomes" id="UP000218334"/>
    </source>
</evidence>
<proteinExistence type="predicted"/>
<feature type="signal peptide" evidence="1">
    <location>
        <begin position="1"/>
        <end position="21"/>
    </location>
</feature>
<keyword evidence="3" id="KW-1185">Reference proteome</keyword>
<gene>
    <name evidence="2" type="ORF">ARMSODRAFT_286632</name>
</gene>
<protein>
    <submittedName>
        <fullName evidence="2">Uncharacterized protein</fullName>
    </submittedName>
</protein>
<sequence>MTRGGLLDLIALGNLCIFGSALDPCLDTVDDTTDDMKPSYAMAAAAYIYIIQCLRKDYCLVFLLEDMQADSLESLVSRIHLKEGVDFRALSLDIGEFARISAAHFGRSLIYYARRAIKARKDLGEHESTLFDLESFEKNVADAMDSFLQTDLTKDFFNAYRAQKIKRLHVRPVFLVRRKTDILRESGSFISSVVLPKKQNRTSTRIGKQ</sequence>
<reference evidence="3" key="1">
    <citation type="journal article" date="2017" name="Nat. Ecol. Evol.">
        <title>Genome expansion and lineage-specific genetic innovations in the forest pathogenic fungi Armillaria.</title>
        <authorList>
            <person name="Sipos G."/>
            <person name="Prasanna A.N."/>
            <person name="Walter M.C."/>
            <person name="O'Connor E."/>
            <person name="Balint B."/>
            <person name="Krizsan K."/>
            <person name="Kiss B."/>
            <person name="Hess J."/>
            <person name="Varga T."/>
            <person name="Slot J."/>
            <person name="Riley R."/>
            <person name="Boka B."/>
            <person name="Rigling D."/>
            <person name="Barry K."/>
            <person name="Lee J."/>
            <person name="Mihaltcheva S."/>
            <person name="LaButti K."/>
            <person name="Lipzen A."/>
            <person name="Waldron R."/>
            <person name="Moloney N.M."/>
            <person name="Sperisen C."/>
            <person name="Kredics L."/>
            <person name="Vagvoelgyi C."/>
            <person name="Patrignani A."/>
            <person name="Fitzpatrick D."/>
            <person name="Nagy I."/>
            <person name="Doyle S."/>
            <person name="Anderson J.B."/>
            <person name="Grigoriev I.V."/>
            <person name="Gueldener U."/>
            <person name="Muensterkoetter M."/>
            <person name="Nagy L.G."/>
        </authorList>
    </citation>
    <scope>NUCLEOTIDE SEQUENCE [LARGE SCALE GENOMIC DNA]</scope>
    <source>
        <strain evidence="3">28-4</strain>
    </source>
</reference>
<accession>A0A2H3CL49</accession>
<dbReference type="Proteomes" id="UP000218334">
    <property type="component" value="Unassembled WGS sequence"/>
</dbReference>
<feature type="chain" id="PRO_5013641922" evidence="1">
    <location>
        <begin position="22"/>
        <end position="209"/>
    </location>
</feature>
<organism evidence="2 3">
    <name type="scientific">Armillaria solidipes</name>
    <dbReference type="NCBI Taxonomy" id="1076256"/>
    <lineage>
        <taxon>Eukaryota</taxon>
        <taxon>Fungi</taxon>
        <taxon>Dikarya</taxon>
        <taxon>Basidiomycota</taxon>
        <taxon>Agaricomycotina</taxon>
        <taxon>Agaricomycetes</taxon>
        <taxon>Agaricomycetidae</taxon>
        <taxon>Agaricales</taxon>
        <taxon>Marasmiineae</taxon>
        <taxon>Physalacriaceae</taxon>
        <taxon>Armillaria</taxon>
    </lineage>
</organism>
<dbReference type="EMBL" id="KZ293416">
    <property type="protein sequence ID" value="PBK77497.1"/>
    <property type="molecule type" value="Genomic_DNA"/>
</dbReference>
<evidence type="ECO:0000313" key="2">
    <source>
        <dbReference type="EMBL" id="PBK77497.1"/>
    </source>
</evidence>
<keyword evidence="1" id="KW-0732">Signal</keyword>